<gene>
    <name evidence="2" type="ORF">V5O48_011180</name>
</gene>
<evidence type="ECO:0000256" key="1">
    <source>
        <dbReference type="SAM" id="MobiDB-lite"/>
    </source>
</evidence>
<protein>
    <submittedName>
        <fullName evidence="2">Uncharacterized protein</fullName>
    </submittedName>
</protein>
<organism evidence="2 3">
    <name type="scientific">Marasmius crinis-equi</name>
    <dbReference type="NCBI Taxonomy" id="585013"/>
    <lineage>
        <taxon>Eukaryota</taxon>
        <taxon>Fungi</taxon>
        <taxon>Dikarya</taxon>
        <taxon>Basidiomycota</taxon>
        <taxon>Agaricomycotina</taxon>
        <taxon>Agaricomycetes</taxon>
        <taxon>Agaricomycetidae</taxon>
        <taxon>Agaricales</taxon>
        <taxon>Marasmiineae</taxon>
        <taxon>Marasmiaceae</taxon>
        <taxon>Marasmius</taxon>
    </lineage>
</organism>
<dbReference type="Proteomes" id="UP001465976">
    <property type="component" value="Unassembled WGS sequence"/>
</dbReference>
<comment type="caution">
    <text evidence="2">The sequence shown here is derived from an EMBL/GenBank/DDBJ whole genome shotgun (WGS) entry which is preliminary data.</text>
</comment>
<dbReference type="EMBL" id="JBAHYK010000876">
    <property type="protein sequence ID" value="KAL0570777.1"/>
    <property type="molecule type" value="Genomic_DNA"/>
</dbReference>
<feature type="region of interest" description="Disordered" evidence="1">
    <location>
        <begin position="40"/>
        <end position="81"/>
    </location>
</feature>
<keyword evidence="3" id="KW-1185">Reference proteome</keyword>
<evidence type="ECO:0000313" key="2">
    <source>
        <dbReference type="EMBL" id="KAL0570777.1"/>
    </source>
</evidence>
<proteinExistence type="predicted"/>
<feature type="compositionally biased region" description="Low complexity" evidence="1">
    <location>
        <begin position="42"/>
        <end position="51"/>
    </location>
</feature>
<reference evidence="2 3" key="1">
    <citation type="submission" date="2024-02" db="EMBL/GenBank/DDBJ databases">
        <title>A draft genome for the cacao thread blight pathogen Marasmius crinis-equi.</title>
        <authorList>
            <person name="Cohen S.P."/>
            <person name="Baruah I.K."/>
            <person name="Amoako-Attah I."/>
            <person name="Bukari Y."/>
            <person name="Meinhardt L.W."/>
            <person name="Bailey B.A."/>
        </authorList>
    </citation>
    <scope>NUCLEOTIDE SEQUENCE [LARGE SCALE GENOMIC DNA]</scope>
    <source>
        <strain evidence="2 3">GH-76</strain>
    </source>
</reference>
<evidence type="ECO:0000313" key="3">
    <source>
        <dbReference type="Proteomes" id="UP001465976"/>
    </source>
</evidence>
<accession>A0ABR3F6B4</accession>
<name>A0ABR3F6B4_9AGAR</name>
<sequence>MDQEIDRRDLQLDAMEDGLKQTRNNWKDLQACICELKTNQQSCSSTPSMSSGTKRKNLDADLAPTGPAPPAKRPPPTDESIPHIGYSVINTNLESGALLRPHLPPPSVPYPFEGTASGVQVPPLSSAELQQLHLKAQTPGSFHAITRLEVMKSHVLSCRYCHSKSPAIIPDISGVALETLTLAIDAPWNSHTSFVHYRQFKQQEDSVPRWQEDGNIINISAIESDPNKDTSIAAWAEGIIVHFIAGKYLGVHVTDQSQIWLPSMCEYMLYSILSLSLMDESEKDVVPGYCTNRLTLMANIGLYRGIIARDHLSVASECKLTKCVHANIMGISALVAHLALCGITAVEMDSHVYFSLQYCLDACQLAKYPPCTF</sequence>